<sequence length="283" mass="32664">MKTILLPTDFSKNSINAIQYAIDMFQNTNCDFYLLNVQKASSFISEDIMVMSSSTTIYQTLISAAKKSIDNIILKIKAKHLNDKHHFYSIVDYDNLIDSINHVSKIHDVDLIVMGTKGASGLEKVIFGSNTVHVMQRCQVPILAIPDNCKFNGLHKVLFTTNHLELYGVEELKWLKDFNSLYKSKLEILHIKDENHLTHEVFSNEVIFKTHFTEANHKYITINSKDIFEIINKHIIENQIAMFAMLYTKHSFLERLFTRHPVETFGFKIGVPFLVINKKELIP</sequence>
<dbReference type="Proteomes" id="UP000233435">
    <property type="component" value="Unassembled WGS sequence"/>
</dbReference>
<feature type="domain" description="UspA" evidence="2">
    <location>
        <begin position="1"/>
        <end position="146"/>
    </location>
</feature>
<dbReference type="RefSeq" id="WP_106658458.1">
    <property type="nucleotide sequence ID" value="NZ_PJEO01000014.1"/>
</dbReference>
<name>A0A2N3HMP3_9FLAO</name>
<dbReference type="PRINTS" id="PR01438">
    <property type="entry name" value="UNVRSLSTRESS"/>
</dbReference>
<organism evidence="3 4">
    <name type="scientific">Confluentibacter flavum</name>
    <dbReference type="NCBI Taxonomy" id="1909700"/>
    <lineage>
        <taxon>Bacteria</taxon>
        <taxon>Pseudomonadati</taxon>
        <taxon>Bacteroidota</taxon>
        <taxon>Flavobacteriia</taxon>
        <taxon>Flavobacteriales</taxon>
        <taxon>Flavobacteriaceae</taxon>
        <taxon>Confluentibacter</taxon>
    </lineage>
</organism>
<dbReference type="InterPro" id="IPR006016">
    <property type="entry name" value="UspA"/>
</dbReference>
<dbReference type="PANTHER" id="PTHR46268">
    <property type="entry name" value="STRESS RESPONSE PROTEIN NHAX"/>
    <property type="match status" value="1"/>
</dbReference>
<dbReference type="OrthoDB" id="9788959at2"/>
<dbReference type="AlphaFoldDB" id="A0A2N3HMP3"/>
<dbReference type="CDD" id="cd00293">
    <property type="entry name" value="USP-like"/>
    <property type="match status" value="1"/>
</dbReference>
<keyword evidence="4" id="KW-1185">Reference proteome</keyword>
<dbReference type="SUPFAM" id="SSF52402">
    <property type="entry name" value="Adenine nucleotide alpha hydrolases-like"/>
    <property type="match status" value="1"/>
</dbReference>
<reference evidence="3 4" key="1">
    <citation type="submission" date="2017-12" db="EMBL/GenBank/DDBJ databases">
        <title>Confluentibacter flavum sp. nov., isolated from the saline lake.</title>
        <authorList>
            <person name="Yu L."/>
        </authorList>
    </citation>
    <scope>NUCLEOTIDE SEQUENCE [LARGE SCALE GENOMIC DNA]</scope>
    <source>
        <strain evidence="3 4">3B</strain>
    </source>
</reference>
<evidence type="ECO:0000313" key="3">
    <source>
        <dbReference type="EMBL" id="PKQ46182.1"/>
    </source>
</evidence>
<evidence type="ECO:0000259" key="2">
    <source>
        <dbReference type="Pfam" id="PF00582"/>
    </source>
</evidence>
<accession>A0A2N3HMP3</accession>
<dbReference type="EMBL" id="PJEO01000014">
    <property type="protein sequence ID" value="PKQ46182.1"/>
    <property type="molecule type" value="Genomic_DNA"/>
</dbReference>
<evidence type="ECO:0000256" key="1">
    <source>
        <dbReference type="ARBA" id="ARBA00008791"/>
    </source>
</evidence>
<comment type="similarity">
    <text evidence="1">Belongs to the universal stress protein A family.</text>
</comment>
<protein>
    <recommendedName>
        <fullName evidence="2">UspA domain-containing protein</fullName>
    </recommendedName>
</protein>
<dbReference type="Pfam" id="PF00582">
    <property type="entry name" value="Usp"/>
    <property type="match status" value="1"/>
</dbReference>
<evidence type="ECO:0000313" key="4">
    <source>
        <dbReference type="Proteomes" id="UP000233435"/>
    </source>
</evidence>
<proteinExistence type="inferred from homology"/>
<dbReference type="Gene3D" id="3.40.50.12370">
    <property type="match status" value="1"/>
</dbReference>
<dbReference type="PANTHER" id="PTHR46268:SF6">
    <property type="entry name" value="UNIVERSAL STRESS PROTEIN UP12"/>
    <property type="match status" value="1"/>
</dbReference>
<gene>
    <name evidence="3" type="ORF">CSW08_03185</name>
</gene>
<comment type="caution">
    <text evidence="3">The sequence shown here is derived from an EMBL/GenBank/DDBJ whole genome shotgun (WGS) entry which is preliminary data.</text>
</comment>
<dbReference type="InterPro" id="IPR006015">
    <property type="entry name" value="Universal_stress_UspA"/>
</dbReference>